<proteinExistence type="inferred from homology"/>
<keyword evidence="8" id="KW-1185">Reference proteome</keyword>
<evidence type="ECO:0000256" key="3">
    <source>
        <dbReference type="ARBA" id="ARBA00023315"/>
    </source>
</evidence>
<evidence type="ECO:0000256" key="2">
    <source>
        <dbReference type="ARBA" id="ARBA00022679"/>
    </source>
</evidence>
<dbReference type="PANTHER" id="PTHR18919">
    <property type="entry name" value="ACETYL-COA C-ACYLTRANSFERASE"/>
    <property type="match status" value="1"/>
</dbReference>
<evidence type="ECO:0000256" key="4">
    <source>
        <dbReference type="RuleBase" id="RU003557"/>
    </source>
</evidence>
<dbReference type="InterPro" id="IPR020616">
    <property type="entry name" value="Thiolase_N"/>
</dbReference>
<dbReference type="PIRSF" id="PIRSF000429">
    <property type="entry name" value="Ac-CoA_Ac_transf"/>
    <property type="match status" value="1"/>
</dbReference>
<dbReference type="GO" id="GO:0033812">
    <property type="term" value="F:3-oxoadipyl-CoA thiolase activity"/>
    <property type="evidence" value="ECO:0007669"/>
    <property type="project" value="UniProtKB-EC"/>
</dbReference>
<dbReference type="NCBIfam" id="TIGR01930">
    <property type="entry name" value="AcCoA-C-Actrans"/>
    <property type="match status" value="1"/>
</dbReference>
<name>H6L7T5_SAPGL</name>
<comment type="similarity">
    <text evidence="1 4">Belongs to the thiolase-like superfamily. Thiolase family.</text>
</comment>
<dbReference type="Proteomes" id="UP000007519">
    <property type="component" value="Chromosome"/>
</dbReference>
<dbReference type="CDD" id="cd00751">
    <property type="entry name" value="thiolase"/>
    <property type="match status" value="1"/>
</dbReference>
<dbReference type="OrthoDB" id="1489684at2"/>
<dbReference type="InterPro" id="IPR016039">
    <property type="entry name" value="Thiolase-like"/>
</dbReference>
<dbReference type="STRING" id="984262.SGRA_1421"/>
<keyword evidence="3 4" id="KW-0012">Acyltransferase</keyword>
<evidence type="ECO:0000313" key="7">
    <source>
        <dbReference type="EMBL" id="AFC24156.1"/>
    </source>
</evidence>
<dbReference type="KEGG" id="sgn:SGRA_1421"/>
<gene>
    <name evidence="7" type="primary">pcaF</name>
    <name evidence="7" type="ordered locus">SGRA_1421</name>
</gene>
<keyword evidence="2 4" id="KW-0808">Transferase</keyword>
<dbReference type="HOGENOM" id="CLU_031026_2_2_10"/>
<dbReference type="PANTHER" id="PTHR18919:SF107">
    <property type="entry name" value="ACETYL-COA ACETYLTRANSFERASE, CYTOSOLIC"/>
    <property type="match status" value="1"/>
</dbReference>
<evidence type="ECO:0000313" key="8">
    <source>
        <dbReference type="Proteomes" id="UP000007519"/>
    </source>
</evidence>
<organism evidence="7 8">
    <name type="scientific">Saprospira grandis (strain Lewin)</name>
    <dbReference type="NCBI Taxonomy" id="984262"/>
    <lineage>
        <taxon>Bacteria</taxon>
        <taxon>Pseudomonadati</taxon>
        <taxon>Bacteroidota</taxon>
        <taxon>Saprospiria</taxon>
        <taxon>Saprospirales</taxon>
        <taxon>Saprospiraceae</taxon>
        <taxon>Saprospira</taxon>
    </lineage>
</organism>
<evidence type="ECO:0000256" key="1">
    <source>
        <dbReference type="ARBA" id="ARBA00010982"/>
    </source>
</evidence>
<protein>
    <submittedName>
        <fullName evidence="7">Beta-ketoadipyl CoA thiolase</fullName>
        <ecNumber evidence="7">2.3.1.174</ecNumber>
    </submittedName>
</protein>
<dbReference type="Gene3D" id="3.40.47.10">
    <property type="match status" value="1"/>
</dbReference>
<dbReference type="EC" id="2.3.1.174" evidence="7"/>
<reference evidence="7 8" key="1">
    <citation type="journal article" date="2012" name="Stand. Genomic Sci.">
        <title>Complete genome sequencing and analysis of Saprospira grandis str. Lewin, a predatory marine bacterium.</title>
        <authorList>
            <person name="Saw J.H."/>
            <person name="Yuryev A."/>
            <person name="Kanbe M."/>
            <person name="Hou S."/>
            <person name="Young A.G."/>
            <person name="Aizawa S."/>
            <person name="Alam M."/>
        </authorList>
    </citation>
    <scope>NUCLEOTIDE SEQUENCE [LARGE SCALE GENOMIC DNA]</scope>
    <source>
        <strain evidence="7 8">Lewin</strain>
    </source>
</reference>
<dbReference type="InterPro" id="IPR020617">
    <property type="entry name" value="Thiolase_C"/>
</dbReference>
<feature type="domain" description="Thiolase C-terminal" evidence="6">
    <location>
        <begin position="266"/>
        <end position="387"/>
    </location>
</feature>
<dbReference type="EMBL" id="CP002831">
    <property type="protein sequence ID" value="AFC24156.1"/>
    <property type="molecule type" value="Genomic_DNA"/>
</dbReference>
<feature type="domain" description="Thiolase N-terminal" evidence="5">
    <location>
        <begin position="7"/>
        <end position="256"/>
    </location>
</feature>
<dbReference type="InterPro" id="IPR002155">
    <property type="entry name" value="Thiolase"/>
</dbReference>
<dbReference type="Pfam" id="PF00108">
    <property type="entry name" value="Thiolase_N"/>
    <property type="match status" value="1"/>
</dbReference>
<dbReference type="RefSeq" id="WP_015691793.1">
    <property type="nucleotide sequence ID" value="NC_016940.1"/>
</dbReference>
<dbReference type="Pfam" id="PF02803">
    <property type="entry name" value="Thiolase_C"/>
    <property type="match status" value="1"/>
</dbReference>
<accession>H6L7T5</accession>
<dbReference type="SUPFAM" id="SSF53901">
    <property type="entry name" value="Thiolase-like"/>
    <property type="match status" value="2"/>
</dbReference>
<dbReference type="eggNOG" id="COG0183">
    <property type="taxonomic scope" value="Bacteria"/>
</dbReference>
<evidence type="ECO:0000259" key="5">
    <source>
        <dbReference type="Pfam" id="PF00108"/>
    </source>
</evidence>
<sequence>MNKSAPIYILAAKRSPIGRLYGALASIRPDDLGLAVLQEFSNLSPTDLSAIYVGAANQAGEDNRNLARQLVFLAQWPAHIWGITVNSLCNSGLDACVQAFRALALGEQELVLAGGVENMSRSPFVRLRNQEQEIDSSIGWRMVNPHLPPVYAPLSMPETAERLAKKRGVSRAEQDAYSQASRARFLAAQAAGAFDRELVSVYNRSGELLLDRDEQPRALTASLLAKLPPLVKNGQFISLGNSARLGDGAAFLLLAQGSYLEREGGQPLAQVVAWTSMALPPEDMGEAQIMAVQQLLRQQGLSANEIDFFEFAESFALQGVLAQKALNLRPDQLNPYGGSLSMGNPLGMGGARILVSLAHALARRPKAKYAIGASSAGLGLGTAVLLKKYID</sequence>
<evidence type="ECO:0000259" key="6">
    <source>
        <dbReference type="Pfam" id="PF02803"/>
    </source>
</evidence>
<dbReference type="AlphaFoldDB" id="H6L7T5"/>